<reference evidence="1" key="2">
    <citation type="submission" date="2022-01" db="EMBL/GenBank/DDBJ databases">
        <authorList>
            <person name="Yamashiro T."/>
            <person name="Shiraishi A."/>
            <person name="Satake H."/>
            <person name="Nakayama K."/>
        </authorList>
    </citation>
    <scope>NUCLEOTIDE SEQUENCE</scope>
</reference>
<evidence type="ECO:0000313" key="2">
    <source>
        <dbReference type="Proteomes" id="UP001151760"/>
    </source>
</evidence>
<protein>
    <submittedName>
        <fullName evidence="1">Uncharacterized protein</fullName>
    </submittedName>
</protein>
<gene>
    <name evidence="1" type="ORF">Tco_1113445</name>
</gene>
<sequence>MVKLTTFAVMCKAYGGEPNVDLLRAFLNLGPAGNWLILSNGEIDFRSFMMEGIDGEFNFLPKGGLNDEGGSPSTKSVNNEAPRWILPPKLLERENKLLSLLRKDLVEKPKGYHLRQFPSAKELKDSADCHWVVAHVTPPSWKQRLKEISLEKLYDIQDKAYMRKAVLDNIKVEKDKAYAKLERKCNEALQGLEKNPLVLDMHSEIETLQGQVDRLHEVNSLRQDRADVVSKVVPYVATELVRSDEMGLLVARLIKAAMFRGRCMTFEEVAALNKPFVLEKMPCYRSSSKKGFDQAGDDLAIASYPFVTKAVADPYATVEQLILKKPKSLCTKPALSHSKPSSSKAPIS</sequence>
<keyword evidence="2" id="KW-1185">Reference proteome</keyword>
<reference evidence="1" key="1">
    <citation type="journal article" date="2022" name="Int. J. Mol. Sci.">
        <title>Draft Genome of Tanacetum Coccineum: Genomic Comparison of Closely Related Tanacetum-Family Plants.</title>
        <authorList>
            <person name="Yamashiro T."/>
            <person name="Shiraishi A."/>
            <person name="Nakayama K."/>
            <person name="Satake H."/>
        </authorList>
    </citation>
    <scope>NUCLEOTIDE SEQUENCE</scope>
</reference>
<organism evidence="1 2">
    <name type="scientific">Tanacetum coccineum</name>
    <dbReference type="NCBI Taxonomy" id="301880"/>
    <lineage>
        <taxon>Eukaryota</taxon>
        <taxon>Viridiplantae</taxon>
        <taxon>Streptophyta</taxon>
        <taxon>Embryophyta</taxon>
        <taxon>Tracheophyta</taxon>
        <taxon>Spermatophyta</taxon>
        <taxon>Magnoliopsida</taxon>
        <taxon>eudicotyledons</taxon>
        <taxon>Gunneridae</taxon>
        <taxon>Pentapetalae</taxon>
        <taxon>asterids</taxon>
        <taxon>campanulids</taxon>
        <taxon>Asterales</taxon>
        <taxon>Asteraceae</taxon>
        <taxon>Asteroideae</taxon>
        <taxon>Anthemideae</taxon>
        <taxon>Anthemidinae</taxon>
        <taxon>Tanacetum</taxon>
    </lineage>
</organism>
<proteinExistence type="predicted"/>
<dbReference type="Proteomes" id="UP001151760">
    <property type="component" value="Unassembled WGS sequence"/>
</dbReference>
<comment type="caution">
    <text evidence="1">The sequence shown here is derived from an EMBL/GenBank/DDBJ whole genome shotgun (WGS) entry which is preliminary data.</text>
</comment>
<accession>A0ABQ5IUJ7</accession>
<name>A0ABQ5IUJ7_9ASTR</name>
<evidence type="ECO:0000313" key="1">
    <source>
        <dbReference type="EMBL" id="GJU03107.1"/>
    </source>
</evidence>
<dbReference type="EMBL" id="BQNB010021121">
    <property type="protein sequence ID" value="GJU03107.1"/>
    <property type="molecule type" value="Genomic_DNA"/>
</dbReference>